<dbReference type="SUPFAM" id="SSF58104">
    <property type="entry name" value="Methyl-accepting chemotaxis protein (MCP) signaling domain"/>
    <property type="match status" value="1"/>
</dbReference>
<accession>A0A5N7J1H6</accession>
<protein>
    <submittedName>
        <fullName evidence="4">Methyl-accepting chemotaxis protein</fullName>
    </submittedName>
</protein>
<dbReference type="GO" id="GO:0007165">
    <property type="term" value="P:signal transduction"/>
    <property type="evidence" value="ECO:0007669"/>
    <property type="project" value="UniProtKB-KW"/>
</dbReference>
<dbReference type="PANTHER" id="PTHR32089:SF112">
    <property type="entry name" value="LYSOZYME-LIKE PROTEIN-RELATED"/>
    <property type="match status" value="1"/>
</dbReference>
<name>A0A5N7J1H6_9CLOT</name>
<dbReference type="PANTHER" id="PTHR32089">
    <property type="entry name" value="METHYL-ACCEPTING CHEMOTAXIS PROTEIN MCPB"/>
    <property type="match status" value="1"/>
</dbReference>
<dbReference type="AlphaFoldDB" id="A0A5N7J1H6"/>
<evidence type="ECO:0000256" key="2">
    <source>
        <dbReference type="PROSITE-ProRule" id="PRU00284"/>
    </source>
</evidence>
<dbReference type="Gene3D" id="1.10.287.950">
    <property type="entry name" value="Methyl-accepting chemotaxis protein"/>
    <property type="match status" value="1"/>
</dbReference>
<evidence type="ECO:0000313" key="4">
    <source>
        <dbReference type="EMBL" id="MPQ62595.1"/>
    </source>
</evidence>
<proteinExistence type="predicted"/>
<keyword evidence="1 2" id="KW-0807">Transducer</keyword>
<dbReference type="GO" id="GO:0016020">
    <property type="term" value="C:membrane"/>
    <property type="evidence" value="ECO:0007669"/>
    <property type="project" value="InterPro"/>
</dbReference>
<evidence type="ECO:0000313" key="5">
    <source>
        <dbReference type="Proteomes" id="UP000342249"/>
    </source>
</evidence>
<dbReference type="InterPro" id="IPR004089">
    <property type="entry name" value="MCPsignal_dom"/>
</dbReference>
<organism evidence="4 5">
    <name type="scientific">Clostridium estertheticum</name>
    <dbReference type="NCBI Taxonomy" id="238834"/>
    <lineage>
        <taxon>Bacteria</taxon>
        <taxon>Bacillati</taxon>
        <taxon>Bacillota</taxon>
        <taxon>Clostridia</taxon>
        <taxon>Eubacteriales</taxon>
        <taxon>Clostridiaceae</taxon>
        <taxon>Clostridium</taxon>
    </lineage>
</organism>
<dbReference type="PROSITE" id="PS50111">
    <property type="entry name" value="CHEMOTAXIS_TRANSDUC_2"/>
    <property type="match status" value="1"/>
</dbReference>
<evidence type="ECO:0000259" key="3">
    <source>
        <dbReference type="PROSITE" id="PS50111"/>
    </source>
</evidence>
<reference evidence="4 5" key="1">
    <citation type="journal article" date="2019" name="Lett. Appl. Microbiol.">
        <title>A case of 'blown pack' spoilage of vacuum-packaged pork likely associated with Clostridium estertheticum in Canada.</title>
        <authorList>
            <person name="Zhang P."/>
            <person name="Ward P."/>
            <person name="McMullen L.M."/>
            <person name="Yang X."/>
        </authorList>
    </citation>
    <scope>NUCLEOTIDE SEQUENCE [LARGE SCALE GENOMIC DNA]</scope>
    <source>
        <strain evidence="4 5">MA19</strain>
    </source>
</reference>
<dbReference type="Proteomes" id="UP000342249">
    <property type="component" value="Unassembled WGS sequence"/>
</dbReference>
<dbReference type="Pfam" id="PF00015">
    <property type="entry name" value="MCPsignal"/>
    <property type="match status" value="1"/>
</dbReference>
<dbReference type="SMART" id="SM00283">
    <property type="entry name" value="MA"/>
    <property type="match status" value="1"/>
</dbReference>
<dbReference type="EMBL" id="SPSF01000031">
    <property type="protein sequence ID" value="MPQ62595.1"/>
    <property type="molecule type" value="Genomic_DNA"/>
</dbReference>
<feature type="domain" description="Methyl-accepting transducer" evidence="3">
    <location>
        <begin position="133"/>
        <end position="277"/>
    </location>
</feature>
<comment type="caution">
    <text evidence="4">The sequence shown here is derived from an EMBL/GenBank/DDBJ whole genome shotgun (WGS) entry which is preliminary data.</text>
</comment>
<gene>
    <name evidence="4" type="ORF">E4V82_10810</name>
</gene>
<sequence length="277" mass="29976">MHINESFEEFSAAFRVVLPYLKEIMGHDMAVNISNQTHFLKFEDATTFHLPVTNGSEIPKGDPTNEVIKEGKQLITNVPAEVYGVPMKAIITPIITGGKVVGCIGIGRNTALEDKVLQMTSNLEESIQQVSATIQQIVASSSSINENQQQLGTAVTEIGDATDSIYVVLELIKNIANQTKMLGLNASIEASRAGDDGRGFGVVAKEIRKLSEQSQYTVARINDLTKQIDQRVQGAQNVSSVTLKAVEEQAAATQEIMASIEEISSSSQILDDIAKEL</sequence>
<dbReference type="RefSeq" id="WP_152752332.1">
    <property type="nucleotide sequence ID" value="NZ_SPSE01000032.1"/>
</dbReference>
<evidence type="ECO:0000256" key="1">
    <source>
        <dbReference type="ARBA" id="ARBA00023224"/>
    </source>
</evidence>